<name>A0ABY7E9L3_MYAAR</name>
<evidence type="ECO:0000256" key="1">
    <source>
        <dbReference type="ARBA" id="ARBA00022729"/>
    </source>
</evidence>
<dbReference type="InterPro" id="IPR002889">
    <property type="entry name" value="WSC_carb-bd"/>
</dbReference>
<protein>
    <recommendedName>
        <fullName evidence="9">WSC domain-containing protein</fullName>
    </recommendedName>
</protein>
<dbReference type="SMART" id="SM00032">
    <property type="entry name" value="CCP"/>
    <property type="match status" value="1"/>
</dbReference>
<keyword evidence="2" id="KW-1015">Disulfide bond</keyword>
<dbReference type="SUPFAM" id="SSF57535">
    <property type="entry name" value="Complement control module/SCR domain"/>
    <property type="match status" value="1"/>
</dbReference>
<keyword evidence="1" id="KW-0732">Signal</keyword>
<evidence type="ECO:0000256" key="3">
    <source>
        <dbReference type="PROSITE-ProRule" id="PRU00302"/>
    </source>
</evidence>
<dbReference type="InterPro" id="IPR035976">
    <property type="entry name" value="Sushi/SCR/CCP_sf"/>
</dbReference>
<evidence type="ECO:0000259" key="4">
    <source>
        <dbReference type="PROSITE" id="PS50022"/>
    </source>
</evidence>
<dbReference type="Gene3D" id="3.10.100.10">
    <property type="entry name" value="Mannose-Binding Protein A, subunit A"/>
    <property type="match status" value="1"/>
</dbReference>
<dbReference type="PROSITE" id="PS50022">
    <property type="entry name" value="FA58C_3"/>
    <property type="match status" value="1"/>
</dbReference>
<keyword evidence="3" id="KW-0768">Sushi</keyword>
<dbReference type="InterPro" id="IPR000421">
    <property type="entry name" value="FA58C"/>
</dbReference>
<proteinExistence type="predicted"/>
<feature type="non-terminal residue" evidence="7">
    <location>
        <position position="623"/>
    </location>
</feature>
<reference evidence="7" key="1">
    <citation type="submission" date="2022-11" db="EMBL/GenBank/DDBJ databases">
        <title>Centuries of genome instability and evolution in soft-shell clam transmissible cancer (bioRxiv).</title>
        <authorList>
            <person name="Hart S.F.M."/>
            <person name="Yonemitsu M.A."/>
            <person name="Giersch R.M."/>
            <person name="Beal B.F."/>
            <person name="Arriagada G."/>
            <person name="Davis B.W."/>
            <person name="Ostrander E.A."/>
            <person name="Goff S.P."/>
            <person name="Metzger M.J."/>
        </authorList>
    </citation>
    <scope>NUCLEOTIDE SEQUENCE</scope>
    <source>
        <strain evidence="7">MELC-2E11</strain>
        <tissue evidence="7">Siphon/mantle</tissue>
    </source>
</reference>
<dbReference type="InterPro" id="IPR008979">
    <property type="entry name" value="Galactose-bd-like_sf"/>
</dbReference>
<comment type="caution">
    <text evidence="3">Lacks conserved residue(s) required for the propagation of feature annotation.</text>
</comment>
<dbReference type="Gene3D" id="2.60.120.260">
    <property type="entry name" value="Galactose-binding domain-like"/>
    <property type="match status" value="1"/>
</dbReference>
<dbReference type="PROSITE" id="PS51212">
    <property type="entry name" value="WSC"/>
    <property type="match status" value="1"/>
</dbReference>
<evidence type="ECO:0000259" key="5">
    <source>
        <dbReference type="PROSITE" id="PS50923"/>
    </source>
</evidence>
<dbReference type="Proteomes" id="UP001164746">
    <property type="component" value="Chromosome 5"/>
</dbReference>
<evidence type="ECO:0000259" key="6">
    <source>
        <dbReference type="PROSITE" id="PS51212"/>
    </source>
</evidence>
<dbReference type="Pfam" id="PF00084">
    <property type="entry name" value="Sushi"/>
    <property type="match status" value="1"/>
</dbReference>
<evidence type="ECO:0000313" key="8">
    <source>
        <dbReference type="Proteomes" id="UP001164746"/>
    </source>
</evidence>
<dbReference type="EMBL" id="CP111016">
    <property type="protein sequence ID" value="WAR05296.1"/>
    <property type="molecule type" value="Genomic_DNA"/>
</dbReference>
<gene>
    <name evidence="7" type="ORF">MAR_020665</name>
</gene>
<sequence length="623" mass="67918">MPATLSNYGAMELTLCRQLCIGKSLPIFAMGADTCTCGGFDVLNNLTPASAAECNIPCTVHPDQMCGNGSVIWVYDTGEGEVPYAESCEHLYRTGVFYNATYKVNGTLTNCGFSDETRCPGGWFGKEGLCFKFYRSLRSIADTRAECAARNSYIFNPWHSNIHTFINQVISESGVLASVENIWTGIRSATHGLLYTASNGRLLSDAHVVPGDIPASPFVYNVMLSKWKTATSISNRHICQTDQDYLGCTQITSTPAYTFSNIQDNSLTQCSQLCLGAVDSIFAAVGPTECLCFTENPAGMPLDTGCSSPCPGNDLQTCGGVVATDWDGLTGTCSDAWRAGITESGMYAIRNSITSTYITFKCFPEGLPIDVTASNVSSEIAPFTKTSLLFSQGFVEAWKPYYFTTAQFVTLALPDEYLIRDIIIKGILSSTELIYVTGYRLEYLDTLQGHTLPYVASDGTTTLTGCPDRATLCPAVLDNPFITTQVSIWPQTWIGGIAFQVTLHGDLYPSYNHDERYVDCMADYGGSMFDAGLVATVPECIELCAGISQPYASLDRKCPPPDQNAVENGTLLVVTHPYQSGIYTYKTSVTYRCNTGYELPDWSTEQTINCQQNNIWEPVTNCS</sequence>
<feature type="domain" description="F5/8 type C" evidence="4">
    <location>
        <begin position="346"/>
        <end position="506"/>
    </location>
</feature>
<dbReference type="Pfam" id="PF01822">
    <property type="entry name" value="WSC"/>
    <property type="match status" value="1"/>
</dbReference>
<evidence type="ECO:0000256" key="2">
    <source>
        <dbReference type="ARBA" id="ARBA00023157"/>
    </source>
</evidence>
<organism evidence="7 8">
    <name type="scientific">Mya arenaria</name>
    <name type="common">Soft-shell clam</name>
    <dbReference type="NCBI Taxonomy" id="6604"/>
    <lineage>
        <taxon>Eukaryota</taxon>
        <taxon>Metazoa</taxon>
        <taxon>Spiralia</taxon>
        <taxon>Lophotrochozoa</taxon>
        <taxon>Mollusca</taxon>
        <taxon>Bivalvia</taxon>
        <taxon>Autobranchia</taxon>
        <taxon>Heteroconchia</taxon>
        <taxon>Euheterodonta</taxon>
        <taxon>Imparidentia</taxon>
        <taxon>Neoheterodontei</taxon>
        <taxon>Myida</taxon>
        <taxon>Myoidea</taxon>
        <taxon>Myidae</taxon>
        <taxon>Mya</taxon>
    </lineage>
</organism>
<feature type="domain" description="WSC" evidence="6">
    <location>
        <begin position="242"/>
        <end position="330"/>
    </location>
</feature>
<evidence type="ECO:0008006" key="9">
    <source>
        <dbReference type="Google" id="ProtNLM"/>
    </source>
</evidence>
<dbReference type="Gene3D" id="2.10.70.10">
    <property type="entry name" value="Complement Module, domain 1"/>
    <property type="match status" value="1"/>
</dbReference>
<accession>A0ABY7E9L3</accession>
<evidence type="ECO:0000313" key="7">
    <source>
        <dbReference type="EMBL" id="WAR05296.1"/>
    </source>
</evidence>
<dbReference type="InterPro" id="IPR016186">
    <property type="entry name" value="C-type_lectin-like/link_sf"/>
</dbReference>
<dbReference type="CDD" id="cd00033">
    <property type="entry name" value="CCP"/>
    <property type="match status" value="1"/>
</dbReference>
<dbReference type="InterPro" id="IPR000436">
    <property type="entry name" value="Sushi_SCR_CCP_dom"/>
</dbReference>
<dbReference type="PROSITE" id="PS50923">
    <property type="entry name" value="SUSHI"/>
    <property type="match status" value="1"/>
</dbReference>
<dbReference type="InterPro" id="IPR016187">
    <property type="entry name" value="CTDL_fold"/>
</dbReference>
<keyword evidence="8" id="KW-1185">Reference proteome</keyword>
<dbReference type="SUPFAM" id="SSF56436">
    <property type="entry name" value="C-type lectin-like"/>
    <property type="match status" value="1"/>
</dbReference>
<feature type="domain" description="Sushi" evidence="5">
    <location>
        <begin position="556"/>
        <end position="623"/>
    </location>
</feature>
<dbReference type="SUPFAM" id="SSF49785">
    <property type="entry name" value="Galactose-binding domain-like"/>
    <property type="match status" value="1"/>
</dbReference>